<sequence length="361" mass="41511">MEKFRKEFPVLRKGIYANTAVYGLLYESLLDWRQEHDLDFLIHGSDMRDKTLKLLSDTRTVIGAFFHCKRENVALVNNFSTGLNVLLEGLHPKKKILLIENDYPSLNWGFENRGFDIHYLKMVSDLEDRIQETIEKEHIDVLALSLVQWLDGFSIELEFLKRLKSKFPNILIIADGTQFCGSMQFDFDNSGIDVLGASAYKWLLAGYGNGFMLFSDRVKEEISIKNIGFNAANGDLDKRNSIRFAKLFEPGHLSSLNFGSLKFSLEHLTKIGMDKITDQNRKLSENAKSEFQALGLLDEKFKERKSHSTIFNIRADDSIFQHLLANDVYCAQRGQGVRLSFHFYNTENEIDSIVKILKTTR</sequence>
<accession>A0A1H7W006</accession>
<dbReference type="PANTHER" id="PTHR43586">
    <property type="entry name" value="CYSTEINE DESULFURASE"/>
    <property type="match status" value="1"/>
</dbReference>
<feature type="domain" description="Aminotransferase class V" evidence="2">
    <location>
        <begin position="46"/>
        <end position="352"/>
    </location>
</feature>
<dbReference type="STRING" id="228957.SAMN04488008_11050"/>
<keyword evidence="3" id="KW-0456">Lyase</keyword>
<dbReference type="GO" id="GO:0016829">
    <property type="term" value="F:lyase activity"/>
    <property type="evidence" value="ECO:0007669"/>
    <property type="project" value="UniProtKB-KW"/>
</dbReference>
<dbReference type="Pfam" id="PF00266">
    <property type="entry name" value="Aminotran_5"/>
    <property type="match status" value="1"/>
</dbReference>
<dbReference type="Gene3D" id="3.40.640.10">
    <property type="entry name" value="Type I PLP-dependent aspartate aminotransferase-like (Major domain)"/>
    <property type="match status" value="1"/>
</dbReference>
<keyword evidence="4" id="KW-1185">Reference proteome</keyword>
<name>A0A1H7W006_9FLAO</name>
<evidence type="ECO:0000313" key="3">
    <source>
        <dbReference type="EMBL" id="SEM14813.1"/>
    </source>
</evidence>
<proteinExistence type="predicted"/>
<reference evidence="4" key="1">
    <citation type="submission" date="2016-10" db="EMBL/GenBank/DDBJ databases">
        <authorList>
            <person name="Varghese N."/>
            <person name="Submissions S."/>
        </authorList>
    </citation>
    <scope>NUCLEOTIDE SEQUENCE [LARGE SCALE GENOMIC DNA]</scope>
    <source>
        <strain evidence="4">DSM 16471</strain>
    </source>
</reference>
<organism evidence="3 4">
    <name type="scientific">Maribacter orientalis</name>
    <dbReference type="NCBI Taxonomy" id="228957"/>
    <lineage>
        <taxon>Bacteria</taxon>
        <taxon>Pseudomonadati</taxon>
        <taxon>Bacteroidota</taxon>
        <taxon>Flavobacteriia</taxon>
        <taxon>Flavobacteriales</taxon>
        <taxon>Flavobacteriaceae</taxon>
        <taxon>Maribacter</taxon>
    </lineage>
</organism>
<dbReference type="EMBL" id="FNZN01000010">
    <property type="protein sequence ID" value="SEM14813.1"/>
    <property type="molecule type" value="Genomic_DNA"/>
</dbReference>
<protein>
    <submittedName>
        <fullName evidence="3">Selenocysteine lyase/Cysteine desulfurase</fullName>
    </submittedName>
</protein>
<dbReference type="RefSeq" id="WP_091626785.1">
    <property type="nucleotide sequence ID" value="NZ_FNZN01000010.1"/>
</dbReference>
<evidence type="ECO:0000256" key="1">
    <source>
        <dbReference type="ARBA" id="ARBA00022898"/>
    </source>
</evidence>
<dbReference type="InterPro" id="IPR000192">
    <property type="entry name" value="Aminotrans_V_dom"/>
</dbReference>
<dbReference type="SUPFAM" id="SSF53383">
    <property type="entry name" value="PLP-dependent transferases"/>
    <property type="match status" value="1"/>
</dbReference>
<dbReference type="AlphaFoldDB" id="A0A1H7W006"/>
<dbReference type="InterPro" id="IPR015424">
    <property type="entry name" value="PyrdxlP-dep_Trfase"/>
</dbReference>
<keyword evidence="1" id="KW-0663">Pyridoxal phosphate</keyword>
<dbReference type="PANTHER" id="PTHR43586:SF15">
    <property type="entry name" value="BLR3095 PROTEIN"/>
    <property type="match status" value="1"/>
</dbReference>
<evidence type="ECO:0000259" key="2">
    <source>
        <dbReference type="Pfam" id="PF00266"/>
    </source>
</evidence>
<dbReference type="Gene3D" id="3.90.1150.10">
    <property type="entry name" value="Aspartate Aminotransferase, domain 1"/>
    <property type="match status" value="1"/>
</dbReference>
<gene>
    <name evidence="3" type="ORF">SAMN04488008_11050</name>
</gene>
<dbReference type="InterPro" id="IPR015422">
    <property type="entry name" value="PyrdxlP-dep_Trfase_small"/>
</dbReference>
<evidence type="ECO:0000313" key="4">
    <source>
        <dbReference type="Proteomes" id="UP000198990"/>
    </source>
</evidence>
<dbReference type="Proteomes" id="UP000198990">
    <property type="component" value="Unassembled WGS sequence"/>
</dbReference>
<dbReference type="OrthoDB" id="513408at2"/>
<dbReference type="InterPro" id="IPR015421">
    <property type="entry name" value="PyrdxlP-dep_Trfase_major"/>
</dbReference>